<dbReference type="EMBL" id="GIFC01004239">
    <property type="protein sequence ID" value="MXU86322.1"/>
    <property type="molecule type" value="Transcribed_RNA"/>
</dbReference>
<accession>A0A6B0U1G3</accession>
<evidence type="ECO:0000313" key="1">
    <source>
        <dbReference type="EMBL" id="MXU86322.1"/>
    </source>
</evidence>
<organism evidence="1">
    <name type="scientific">Ixodes ricinus</name>
    <name type="common">Common tick</name>
    <name type="synonym">Acarus ricinus</name>
    <dbReference type="NCBI Taxonomy" id="34613"/>
    <lineage>
        <taxon>Eukaryota</taxon>
        <taxon>Metazoa</taxon>
        <taxon>Ecdysozoa</taxon>
        <taxon>Arthropoda</taxon>
        <taxon>Chelicerata</taxon>
        <taxon>Arachnida</taxon>
        <taxon>Acari</taxon>
        <taxon>Parasitiformes</taxon>
        <taxon>Ixodida</taxon>
        <taxon>Ixodoidea</taxon>
        <taxon>Ixodidae</taxon>
        <taxon>Ixodinae</taxon>
        <taxon>Ixodes</taxon>
    </lineage>
</organism>
<protein>
    <submittedName>
        <fullName evidence="1">Uncharacterized protein</fullName>
    </submittedName>
</protein>
<sequence length="90" mass="10274">MEATEQACQCNLYLETRVLGRTWGFNLNHLVLKHAHQNELLPLVIVAFLSELFLRIAPLPYGFTKQELVFLASSHVPKWTVPMGSRQHSS</sequence>
<dbReference type="AlphaFoldDB" id="A0A6B0U1G3"/>
<name>A0A6B0U1G3_IXORI</name>
<proteinExistence type="predicted"/>
<reference evidence="1" key="1">
    <citation type="submission" date="2019-12" db="EMBL/GenBank/DDBJ databases">
        <title>An insight into the sialome of adult female Ixodes ricinus ticks feeding for 6 days.</title>
        <authorList>
            <person name="Perner J."/>
            <person name="Ribeiro J.M.C."/>
        </authorList>
    </citation>
    <scope>NUCLEOTIDE SEQUENCE</scope>
    <source>
        <strain evidence="1">Semi-engorged</strain>
        <tissue evidence="1">Salivary glands</tissue>
    </source>
</reference>